<reference evidence="3" key="2">
    <citation type="submission" date="2023-07" db="EMBL/GenBank/DDBJ databases">
        <authorList>
            <person name="Zhang M."/>
            <person name="Zhou G."/>
        </authorList>
    </citation>
    <scope>NUCLEOTIDE SEQUENCE</scope>
    <source>
        <strain evidence="3">BJSY19SF1-2</strain>
    </source>
</reference>
<accession>A0AAW9DC78</accession>
<dbReference type="AlphaFoldDB" id="A0AAW9DC78"/>
<reference evidence="3" key="1">
    <citation type="journal article" date="2023" name="Front. Microbiol.">
        <title>Genomic diversity and taxonomic marker for Arcobacter species.</title>
        <authorList>
            <person name="Zhou G."/>
            <person name="Gu Y."/>
            <person name="Wang H."/>
            <person name="Chen X."/>
            <person name="Zhang X."/>
            <person name="Shao Z."/>
            <person name="Yan X."/>
            <person name="Zhang J."/>
            <person name="Zhang M."/>
        </authorList>
    </citation>
    <scope>NUCLEOTIDE SEQUENCE</scope>
    <source>
        <strain evidence="3">BJSY19SF1-2</strain>
    </source>
</reference>
<evidence type="ECO:0000313" key="3">
    <source>
        <dbReference type="EMBL" id="MDX4069878.1"/>
    </source>
</evidence>
<name>A0AAW9DC78_9BACT</name>
<evidence type="ECO:0000259" key="2">
    <source>
        <dbReference type="Pfam" id="PF14452"/>
    </source>
</evidence>
<dbReference type="RefSeq" id="WP_196779692.1">
    <property type="nucleotide sequence ID" value="NZ_JAUQUR010000007.1"/>
</dbReference>
<organism evidence="3 4">
    <name type="scientific">Aliarcobacter skirrowii</name>
    <dbReference type="NCBI Taxonomy" id="28200"/>
    <lineage>
        <taxon>Bacteria</taxon>
        <taxon>Pseudomonadati</taxon>
        <taxon>Campylobacterota</taxon>
        <taxon>Epsilonproteobacteria</taxon>
        <taxon>Campylobacterales</taxon>
        <taxon>Arcobacteraceae</taxon>
        <taxon>Aliarcobacter</taxon>
    </lineage>
</organism>
<dbReference type="EMBL" id="JAUQUR010000007">
    <property type="protein sequence ID" value="MDX4069878.1"/>
    <property type="molecule type" value="Genomic_DNA"/>
</dbReference>
<sequence length="150" mass="17042">MKRITVTKESDSGRNEEFKDNETGILMTREEFVKKIELGEYPDYHIRDINGIKTPVSDPDLNECNNLDSDCKENKSYSIIINGEENIVNSKEISFDELVKLSNLGESDITTFTITFRRGHGNKPEGSLIEDEFVKIKDGMVFNVIATDKS</sequence>
<feature type="region of interest" description="Disordered" evidence="1">
    <location>
        <begin position="1"/>
        <end position="22"/>
    </location>
</feature>
<evidence type="ECO:0000256" key="1">
    <source>
        <dbReference type="SAM" id="MobiDB-lite"/>
    </source>
</evidence>
<proteinExistence type="predicted"/>
<dbReference type="Pfam" id="PF14452">
    <property type="entry name" value="Multi_ubiq"/>
    <property type="match status" value="1"/>
</dbReference>
<evidence type="ECO:0000313" key="4">
    <source>
        <dbReference type="Proteomes" id="UP001283691"/>
    </source>
</evidence>
<dbReference type="InterPro" id="IPR027802">
    <property type="entry name" value="Multi-ubiquitin_dom"/>
</dbReference>
<comment type="caution">
    <text evidence="3">The sequence shown here is derived from an EMBL/GenBank/DDBJ whole genome shotgun (WGS) entry which is preliminary data.</text>
</comment>
<dbReference type="Proteomes" id="UP001283691">
    <property type="component" value="Unassembled WGS sequence"/>
</dbReference>
<feature type="domain" description="Multi-ubiquitin" evidence="2">
    <location>
        <begin position="77"/>
        <end position="148"/>
    </location>
</feature>
<protein>
    <submittedName>
        <fullName evidence="3">Multiubiquitin domain-containing protein</fullName>
    </submittedName>
</protein>
<gene>
    <name evidence="3" type="ORF">Q6A80_09110</name>
</gene>